<dbReference type="EMBL" id="VLLI01000010">
    <property type="protein sequence ID" value="TWI97635.1"/>
    <property type="molecule type" value="Genomic_DNA"/>
</dbReference>
<dbReference type="AlphaFoldDB" id="A0A562TVQ7"/>
<protein>
    <submittedName>
        <fullName evidence="1">Uncharacterized protein</fullName>
    </submittedName>
</protein>
<reference evidence="1 2" key="1">
    <citation type="submission" date="2019-07" db="EMBL/GenBank/DDBJ databases">
        <title>Genomic Encyclopedia of Archaeal and Bacterial Type Strains, Phase II (KMG-II): from individual species to whole genera.</title>
        <authorList>
            <person name="Goeker M."/>
        </authorList>
    </citation>
    <scope>NUCLEOTIDE SEQUENCE [LARGE SCALE GENOMIC DNA]</scope>
    <source>
        <strain evidence="1 2">ATCC BAA-1854</strain>
    </source>
</reference>
<evidence type="ECO:0000313" key="1">
    <source>
        <dbReference type="EMBL" id="TWI97635.1"/>
    </source>
</evidence>
<comment type="caution">
    <text evidence="1">The sequence shown here is derived from an EMBL/GenBank/DDBJ whole genome shotgun (WGS) entry which is preliminary data.</text>
</comment>
<name>A0A562TVQ7_9SPHI</name>
<keyword evidence="2" id="KW-1185">Reference proteome</keyword>
<proteinExistence type="predicted"/>
<evidence type="ECO:0000313" key="2">
    <source>
        <dbReference type="Proteomes" id="UP000317010"/>
    </source>
</evidence>
<gene>
    <name evidence="1" type="ORF">JN11_03458</name>
</gene>
<sequence length="291" mass="33298">MAALPRIIFAQQADSAANLKRLRLYEDSLAYLGKKIINDSVDFNRKNANYAFIKMLVGTLKVPNSFYYPFDSLKSITITNSPDRHFRILTWHVLNDDGSYRFYGTIQMRGSSLQMFPLNDYSPQLTNPEDSITTNAKWFGAQYYKIIHVTTPKSYYVLLGWKGNTIQTTKKVIDVLSFNDGKAFFGLPVFDGNGKTRKRVVFEYTRQASMLLRYVPEQNLIVFDHLSPPDHKLKGKLSSYGPDLSYDGYVERGGHWAFVLNLDMRNVPDAQDEQYVDPKKQAAIDKATANQ</sequence>
<accession>A0A562TVQ7</accession>
<dbReference type="Proteomes" id="UP000317010">
    <property type="component" value="Unassembled WGS sequence"/>
</dbReference>
<organism evidence="1 2">
    <name type="scientific">Mucilaginibacter frigoritolerans</name>
    <dbReference type="NCBI Taxonomy" id="652788"/>
    <lineage>
        <taxon>Bacteria</taxon>
        <taxon>Pseudomonadati</taxon>
        <taxon>Bacteroidota</taxon>
        <taxon>Sphingobacteriia</taxon>
        <taxon>Sphingobacteriales</taxon>
        <taxon>Sphingobacteriaceae</taxon>
        <taxon>Mucilaginibacter</taxon>
    </lineage>
</organism>